<dbReference type="OrthoDB" id="10434437at2759"/>
<dbReference type="Proteomes" id="UP000187203">
    <property type="component" value="Unassembled WGS sequence"/>
</dbReference>
<keyword evidence="3" id="KW-1185">Reference proteome</keyword>
<proteinExistence type="predicted"/>
<reference evidence="3" key="1">
    <citation type="submission" date="2013-09" db="EMBL/GenBank/DDBJ databases">
        <title>Corchorus olitorius genome sequencing.</title>
        <authorList>
            <person name="Alam M."/>
            <person name="Haque M.S."/>
            <person name="Islam M.S."/>
            <person name="Emdad E.M."/>
            <person name="Islam M.M."/>
            <person name="Ahmed B."/>
            <person name="Halim A."/>
            <person name="Hossen Q.M.M."/>
            <person name="Hossain M.Z."/>
            <person name="Ahmed R."/>
            <person name="Khan M.M."/>
            <person name="Islam R."/>
            <person name="Rashid M.M."/>
            <person name="Khan S.A."/>
            <person name="Rahman M.S."/>
            <person name="Alam M."/>
            <person name="Yahiya A.S."/>
            <person name="Khan M.S."/>
            <person name="Azam M.S."/>
            <person name="Haque T."/>
            <person name="Lashkar M.Z.H."/>
            <person name="Akhand A.I."/>
            <person name="Morshed G."/>
            <person name="Roy S."/>
            <person name="Uddin K.S."/>
            <person name="Rabeya T."/>
            <person name="Hossain A.S."/>
            <person name="Chowdhury A."/>
            <person name="Snigdha A.R."/>
            <person name="Mortoza M.S."/>
            <person name="Matin S.A."/>
            <person name="Hoque S.M.E."/>
            <person name="Islam M.K."/>
            <person name="Roy D.K."/>
            <person name="Haider R."/>
            <person name="Moosa M.M."/>
            <person name="Elias S.M."/>
            <person name="Hasan A.M."/>
            <person name="Jahan S."/>
            <person name="Shafiuddin M."/>
            <person name="Mahmood N."/>
            <person name="Shommy N.S."/>
        </authorList>
    </citation>
    <scope>NUCLEOTIDE SEQUENCE [LARGE SCALE GENOMIC DNA]</scope>
    <source>
        <strain evidence="3">cv. O-4</strain>
    </source>
</reference>
<protein>
    <submittedName>
        <fullName evidence="2">Uncharacterized protein</fullName>
    </submittedName>
</protein>
<evidence type="ECO:0000256" key="1">
    <source>
        <dbReference type="SAM" id="MobiDB-lite"/>
    </source>
</evidence>
<comment type="caution">
    <text evidence="2">The sequence shown here is derived from an EMBL/GenBank/DDBJ whole genome shotgun (WGS) entry which is preliminary data.</text>
</comment>
<feature type="compositionally biased region" description="Low complexity" evidence="1">
    <location>
        <begin position="67"/>
        <end position="84"/>
    </location>
</feature>
<dbReference type="EMBL" id="AWUE01012417">
    <property type="protein sequence ID" value="OMP09226.1"/>
    <property type="molecule type" value="Genomic_DNA"/>
</dbReference>
<feature type="non-terminal residue" evidence="2">
    <location>
        <position position="91"/>
    </location>
</feature>
<sequence>MKTISYRVNALAMVTSIQDKVVADAIANEWSQQKVVAFTMKLQAPSPHNANKLTVNVVCVGIKVGFSSNSTSSSSQGTLLQESSANNKNAH</sequence>
<name>A0A1R3KQ50_9ROSI</name>
<evidence type="ECO:0000313" key="3">
    <source>
        <dbReference type="Proteomes" id="UP000187203"/>
    </source>
</evidence>
<organism evidence="2 3">
    <name type="scientific">Corchorus olitorius</name>
    <dbReference type="NCBI Taxonomy" id="93759"/>
    <lineage>
        <taxon>Eukaryota</taxon>
        <taxon>Viridiplantae</taxon>
        <taxon>Streptophyta</taxon>
        <taxon>Embryophyta</taxon>
        <taxon>Tracheophyta</taxon>
        <taxon>Spermatophyta</taxon>
        <taxon>Magnoliopsida</taxon>
        <taxon>eudicotyledons</taxon>
        <taxon>Gunneridae</taxon>
        <taxon>Pentapetalae</taxon>
        <taxon>rosids</taxon>
        <taxon>malvids</taxon>
        <taxon>Malvales</taxon>
        <taxon>Malvaceae</taxon>
        <taxon>Grewioideae</taxon>
        <taxon>Apeibeae</taxon>
        <taxon>Corchorus</taxon>
    </lineage>
</organism>
<evidence type="ECO:0000313" key="2">
    <source>
        <dbReference type="EMBL" id="OMP09226.1"/>
    </source>
</evidence>
<accession>A0A1R3KQ50</accession>
<gene>
    <name evidence="2" type="ORF">COLO4_05683</name>
</gene>
<feature type="region of interest" description="Disordered" evidence="1">
    <location>
        <begin position="67"/>
        <end position="91"/>
    </location>
</feature>
<dbReference type="AlphaFoldDB" id="A0A1R3KQ50"/>